<dbReference type="STRING" id="1052260.SAMN05660199_03956"/>
<reference evidence="2" key="1">
    <citation type="submission" date="2016-10" db="EMBL/GenBank/DDBJ databases">
        <authorList>
            <person name="Varghese N."/>
            <person name="Submissions S."/>
        </authorList>
    </citation>
    <scope>NUCLEOTIDE SEQUENCE [LARGE SCALE GENOMIC DNA]</scope>
    <source>
        <strain evidence="2">DSM 45843</strain>
    </source>
</reference>
<dbReference type="RefSeq" id="WP_091248762.1">
    <property type="nucleotide sequence ID" value="NZ_FNIR01000014.1"/>
</dbReference>
<name>A0A1H0SXR7_9ACTN</name>
<gene>
    <name evidence="1" type="ORF">SAMN05660199_03956</name>
</gene>
<dbReference type="EMBL" id="FNIR01000014">
    <property type="protein sequence ID" value="SDP46371.1"/>
    <property type="molecule type" value="Genomic_DNA"/>
</dbReference>
<evidence type="ECO:0000313" key="1">
    <source>
        <dbReference type="EMBL" id="SDP46371.1"/>
    </source>
</evidence>
<evidence type="ECO:0000313" key="2">
    <source>
        <dbReference type="Proteomes" id="UP000199088"/>
    </source>
</evidence>
<organism evidence="1 2">
    <name type="scientific">Klenkia soli</name>
    <dbReference type="NCBI Taxonomy" id="1052260"/>
    <lineage>
        <taxon>Bacteria</taxon>
        <taxon>Bacillati</taxon>
        <taxon>Actinomycetota</taxon>
        <taxon>Actinomycetes</taxon>
        <taxon>Geodermatophilales</taxon>
        <taxon>Geodermatophilaceae</taxon>
        <taxon>Klenkia</taxon>
    </lineage>
</organism>
<dbReference type="Proteomes" id="UP000199088">
    <property type="component" value="Unassembled WGS sequence"/>
</dbReference>
<dbReference type="AlphaFoldDB" id="A0A1H0SXR7"/>
<keyword evidence="2" id="KW-1185">Reference proteome</keyword>
<protein>
    <submittedName>
        <fullName evidence="1">Uncharacterized protein</fullName>
    </submittedName>
</protein>
<accession>A0A1H0SXR7</accession>
<sequence>MTNAELTTAQLLADISMLLDDVSEKIHVAAAANDLLNTAEIHACQISIAEKQLELNRRFRTAAAGS</sequence>
<proteinExistence type="predicted"/>